<dbReference type="PANTHER" id="PTHR37805:SF1">
    <property type="entry name" value="CYTOPLASMIC PROTEIN"/>
    <property type="match status" value="1"/>
</dbReference>
<dbReference type="EMBL" id="BSSV01000003">
    <property type="protein sequence ID" value="GLX85440.1"/>
    <property type="molecule type" value="Genomic_DNA"/>
</dbReference>
<proteinExistence type="predicted"/>
<reference evidence="1 2" key="1">
    <citation type="submission" date="2023-03" db="EMBL/GenBank/DDBJ databases">
        <title>Thalassotalea loyana LMG 22536T draft genome sequence.</title>
        <authorList>
            <person name="Sawabe T."/>
        </authorList>
    </citation>
    <scope>NUCLEOTIDE SEQUENCE [LARGE SCALE GENOMIC DNA]</scope>
    <source>
        <strain evidence="1 2">LMG 22536</strain>
    </source>
</reference>
<dbReference type="InterPro" id="IPR009921">
    <property type="entry name" value="YehS-like"/>
</dbReference>
<comment type="caution">
    <text evidence="1">The sequence shown here is derived from an EMBL/GenBank/DDBJ whole genome shotgun (WGS) entry which is preliminary data.</text>
</comment>
<dbReference type="Pfam" id="PF07308">
    <property type="entry name" value="DUF1456"/>
    <property type="match status" value="2"/>
</dbReference>
<dbReference type="PANTHER" id="PTHR37805">
    <property type="entry name" value="CYTOPLASMIC PROTEIN-RELATED"/>
    <property type="match status" value="1"/>
</dbReference>
<evidence type="ECO:0000313" key="1">
    <source>
        <dbReference type="EMBL" id="GLX85440.1"/>
    </source>
</evidence>
<dbReference type="RefSeq" id="WP_322790563.1">
    <property type="nucleotide sequence ID" value="NZ_BSSV01000003.1"/>
</dbReference>
<sequence>MINNDIFRRLRFILNYNDQQMVETFAQAGALVQKQQVVEWLKREEDEGFTNLIDVKFAEFLNGLINVKRGKRDGEQKPAEKKLNNNLILLKLKIAFNLKAEDIIELLSTAGFNMNKGELSAFSRKPDHKHYREVKDQVIRNLLKGLELKYRTDVKRQDVNPLDRKVQHTIADKQKQVVAKKKKKAQPKTPKEKTLYVNPNAKTATKDSGRKTLKLRSEDIWKDVE</sequence>
<accession>A0ABQ6HBD6</accession>
<protein>
    <recommendedName>
        <fullName evidence="3">DUF1456 family protein</fullName>
    </recommendedName>
</protein>
<gene>
    <name evidence="1" type="ORF">tloyanaT_16920</name>
</gene>
<evidence type="ECO:0008006" key="3">
    <source>
        <dbReference type="Google" id="ProtNLM"/>
    </source>
</evidence>
<organism evidence="1 2">
    <name type="scientific">Thalassotalea loyana</name>
    <dbReference type="NCBI Taxonomy" id="280483"/>
    <lineage>
        <taxon>Bacteria</taxon>
        <taxon>Pseudomonadati</taxon>
        <taxon>Pseudomonadota</taxon>
        <taxon>Gammaproteobacteria</taxon>
        <taxon>Alteromonadales</taxon>
        <taxon>Colwelliaceae</taxon>
        <taxon>Thalassotalea</taxon>
    </lineage>
</organism>
<name>A0ABQ6HBD6_9GAMM</name>
<evidence type="ECO:0000313" key="2">
    <source>
        <dbReference type="Proteomes" id="UP001157134"/>
    </source>
</evidence>
<keyword evidence="2" id="KW-1185">Reference proteome</keyword>
<dbReference type="Proteomes" id="UP001157134">
    <property type="component" value="Unassembled WGS sequence"/>
</dbReference>